<proteinExistence type="predicted"/>
<keyword evidence="3" id="KW-1185">Reference proteome</keyword>
<evidence type="ECO:0008006" key="4">
    <source>
        <dbReference type="Google" id="ProtNLM"/>
    </source>
</evidence>
<gene>
    <name evidence="2" type="ORF">EDC22_108125</name>
</gene>
<dbReference type="AlphaFoldDB" id="A0A4R3M6W0"/>
<feature type="transmembrane region" description="Helical" evidence="1">
    <location>
        <begin position="141"/>
        <end position="158"/>
    </location>
</feature>
<dbReference type="InterPro" id="IPR007401">
    <property type="entry name" value="DUF454"/>
</dbReference>
<accession>A0A4R3M6W0</accession>
<reference evidence="2 3" key="1">
    <citation type="submission" date="2019-03" db="EMBL/GenBank/DDBJ databases">
        <title>Genomic Encyclopedia of Type Strains, Phase IV (KMG-IV): sequencing the most valuable type-strain genomes for metagenomic binning, comparative biology and taxonomic classification.</title>
        <authorList>
            <person name="Goeker M."/>
        </authorList>
    </citation>
    <scope>NUCLEOTIDE SEQUENCE [LARGE SCALE GENOMIC DNA]</scope>
    <source>
        <strain evidence="2 3">DSM 19345</strain>
    </source>
</reference>
<evidence type="ECO:0000313" key="2">
    <source>
        <dbReference type="EMBL" id="TCT08812.1"/>
    </source>
</evidence>
<comment type="caution">
    <text evidence="2">The sequence shown here is derived from an EMBL/GenBank/DDBJ whole genome shotgun (WGS) entry which is preliminary data.</text>
</comment>
<keyword evidence="1" id="KW-1133">Transmembrane helix</keyword>
<dbReference type="Proteomes" id="UP000295678">
    <property type="component" value="Unassembled WGS sequence"/>
</dbReference>
<dbReference type="EMBL" id="SMAK01000008">
    <property type="protein sequence ID" value="TCT08812.1"/>
    <property type="molecule type" value="Genomic_DNA"/>
</dbReference>
<feature type="transmembrane region" description="Helical" evidence="1">
    <location>
        <begin position="56"/>
        <end position="84"/>
    </location>
</feature>
<organism evidence="2 3">
    <name type="scientific">Tepidamorphus gemmatus</name>
    <dbReference type="NCBI Taxonomy" id="747076"/>
    <lineage>
        <taxon>Bacteria</taxon>
        <taxon>Pseudomonadati</taxon>
        <taxon>Pseudomonadota</taxon>
        <taxon>Alphaproteobacteria</taxon>
        <taxon>Hyphomicrobiales</taxon>
        <taxon>Tepidamorphaceae</taxon>
        <taxon>Tepidamorphus</taxon>
    </lineage>
</organism>
<sequence>MQTRASGADMPGSQWRRPYIGYDTPILAVGRTAVLDRIAAAVEGSRRLLWRIAGGLALALALAGIVLPLVPTTPFLLLAAWCLARGSRRWHDWLISHPRFGPPIRQWSEHRAISRTGKMLAGVGMLGAVAVTAAFGATADILLIQAGVMGLVALFIFTRPSPPGA</sequence>
<evidence type="ECO:0000256" key="1">
    <source>
        <dbReference type="SAM" id="Phobius"/>
    </source>
</evidence>
<keyword evidence="1" id="KW-0472">Membrane</keyword>
<dbReference type="GO" id="GO:0005886">
    <property type="term" value="C:plasma membrane"/>
    <property type="evidence" value="ECO:0007669"/>
    <property type="project" value="TreeGrafter"/>
</dbReference>
<name>A0A4R3M6W0_9HYPH</name>
<dbReference type="PANTHER" id="PTHR35813:SF1">
    <property type="entry name" value="INNER MEMBRANE PROTEIN YBAN"/>
    <property type="match status" value="1"/>
</dbReference>
<dbReference type="PANTHER" id="PTHR35813">
    <property type="entry name" value="INNER MEMBRANE PROTEIN YBAN"/>
    <property type="match status" value="1"/>
</dbReference>
<dbReference type="Pfam" id="PF04304">
    <property type="entry name" value="DUF454"/>
    <property type="match status" value="1"/>
</dbReference>
<evidence type="ECO:0000313" key="3">
    <source>
        <dbReference type="Proteomes" id="UP000295678"/>
    </source>
</evidence>
<keyword evidence="1" id="KW-0812">Transmembrane</keyword>
<protein>
    <recommendedName>
        <fullName evidence="4">DUF454 domain-containing protein</fullName>
    </recommendedName>
</protein>